<dbReference type="AlphaFoldDB" id="M7AKI3"/>
<evidence type="ECO:0000313" key="2">
    <source>
        <dbReference type="Proteomes" id="UP000031443"/>
    </source>
</evidence>
<dbReference type="EMBL" id="KB587548">
    <property type="protein sequence ID" value="EMP25661.1"/>
    <property type="molecule type" value="Genomic_DNA"/>
</dbReference>
<name>M7AKI3_CHEMY</name>
<gene>
    <name evidence="1" type="ORF">UY3_17250</name>
</gene>
<keyword evidence="2" id="KW-1185">Reference proteome</keyword>
<accession>M7AKI3</accession>
<organism evidence="1 2">
    <name type="scientific">Chelonia mydas</name>
    <name type="common">Green sea-turtle</name>
    <name type="synonym">Chelonia agassizi</name>
    <dbReference type="NCBI Taxonomy" id="8469"/>
    <lineage>
        <taxon>Eukaryota</taxon>
        <taxon>Metazoa</taxon>
        <taxon>Chordata</taxon>
        <taxon>Craniata</taxon>
        <taxon>Vertebrata</taxon>
        <taxon>Euteleostomi</taxon>
        <taxon>Archelosauria</taxon>
        <taxon>Testudinata</taxon>
        <taxon>Testudines</taxon>
        <taxon>Cryptodira</taxon>
        <taxon>Durocryptodira</taxon>
        <taxon>Americhelydia</taxon>
        <taxon>Chelonioidea</taxon>
        <taxon>Cheloniidae</taxon>
        <taxon>Chelonia</taxon>
    </lineage>
</organism>
<evidence type="ECO:0000313" key="1">
    <source>
        <dbReference type="EMBL" id="EMP25661.1"/>
    </source>
</evidence>
<dbReference type="Proteomes" id="UP000031443">
    <property type="component" value="Unassembled WGS sequence"/>
</dbReference>
<sequence>MAEERSCRQIAAAAEALLPLSDCRPKDLLGTLVPGAGPVERKPVEGDMYSNEEFCICMPSGPDPKSIKVNEKTPKQTFLLNPGFVLEMAQLDYHTHCKESDHFR</sequence>
<protein>
    <submittedName>
        <fullName evidence="1">Uncharacterized protein</fullName>
    </submittedName>
</protein>
<reference evidence="2" key="1">
    <citation type="journal article" date="2013" name="Nat. Genet.">
        <title>The draft genomes of soft-shell turtle and green sea turtle yield insights into the development and evolution of the turtle-specific body plan.</title>
        <authorList>
            <person name="Wang Z."/>
            <person name="Pascual-Anaya J."/>
            <person name="Zadissa A."/>
            <person name="Li W."/>
            <person name="Niimura Y."/>
            <person name="Huang Z."/>
            <person name="Li C."/>
            <person name="White S."/>
            <person name="Xiong Z."/>
            <person name="Fang D."/>
            <person name="Wang B."/>
            <person name="Ming Y."/>
            <person name="Chen Y."/>
            <person name="Zheng Y."/>
            <person name="Kuraku S."/>
            <person name="Pignatelli M."/>
            <person name="Herrero J."/>
            <person name="Beal K."/>
            <person name="Nozawa M."/>
            <person name="Li Q."/>
            <person name="Wang J."/>
            <person name="Zhang H."/>
            <person name="Yu L."/>
            <person name="Shigenobu S."/>
            <person name="Wang J."/>
            <person name="Liu J."/>
            <person name="Flicek P."/>
            <person name="Searle S."/>
            <person name="Wang J."/>
            <person name="Kuratani S."/>
            <person name="Yin Y."/>
            <person name="Aken B."/>
            <person name="Zhang G."/>
            <person name="Irie N."/>
        </authorList>
    </citation>
    <scope>NUCLEOTIDE SEQUENCE [LARGE SCALE GENOMIC DNA]</scope>
</reference>
<proteinExistence type="predicted"/>